<feature type="transmembrane region" description="Helical" evidence="7">
    <location>
        <begin position="62"/>
        <end position="85"/>
    </location>
</feature>
<evidence type="ECO:0000256" key="2">
    <source>
        <dbReference type="ARBA" id="ARBA00008929"/>
    </source>
</evidence>
<comment type="subcellular location">
    <subcellularLocation>
        <location evidence="1">Cell membrane</location>
        <topology evidence="1">Multi-pass membrane protein</topology>
    </subcellularLocation>
</comment>
<evidence type="ECO:0000256" key="7">
    <source>
        <dbReference type="SAM" id="Phobius"/>
    </source>
</evidence>
<proteinExistence type="inferred from homology"/>
<evidence type="ECO:0000256" key="1">
    <source>
        <dbReference type="ARBA" id="ARBA00004651"/>
    </source>
</evidence>
<comment type="similarity">
    <text evidence="2">Belongs to the NrfD family.</text>
</comment>
<feature type="transmembrane region" description="Helical" evidence="7">
    <location>
        <begin position="23"/>
        <end position="42"/>
    </location>
</feature>
<keyword evidence="3" id="KW-1003">Cell membrane</keyword>
<feature type="transmembrane region" description="Helical" evidence="7">
    <location>
        <begin position="176"/>
        <end position="199"/>
    </location>
</feature>
<feature type="transmembrane region" description="Helical" evidence="7">
    <location>
        <begin position="298"/>
        <end position="318"/>
    </location>
</feature>
<feature type="transmembrane region" description="Helical" evidence="7">
    <location>
        <begin position="368"/>
        <end position="388"/>
    </location>
</feature>
<reference evidence="8" key="1">
    <citation type="submission" date="2018-06" db="EMBL/GenBank/DDBJ databases">
        <authorList>
            <person name="Zhirakovskaya E."/>
        </authorList>
    </citation>
    <scope>NUCLEOTIDE SEQUENCE</scope>
</reference>
<feature type="transmembrane region" description="Helical" evidence="7">
    <location>
        <begin position="248"/>
        <end position="268"/>
    </location>
</feature>
<dbReference type="NCBIfam" id="NF045798">
    <property type="entry name" value="DsrP"/>
    <property type="match status" value="1"/>
</dbReference>
<dbReference type="EMBL" id="UOFX01000016">
    <property type="protein sequence ID" value="VAX06718.1"/>
    <property type="molecule type" value="Genomic_DNA"/>
</dbReference>
<evidence type="ECO:0000256" key="5">
    <source>
        <dbReference type="ARBA" id="ARBA00022989"/>
    </source>
</evidence>
<evidence type="ECO:0000256" key="6">
    <source>
        <dbReference type="ARBA" id="ARBA00023136"/>
    </source>
</evidence>
<evidence type="ECO:0000256" key="3">
    <source>
        <dbReference type="ARBA" id="ARBA00022475"/>
    </source>
</evidence>
<dbReference type="Pfam" id="PF03916">
    <property type="entry name" value="NrfD"/>
    <property type="match status" value="1"/>
</dbReference>
<keyword evidence="5 7" id="KW-1133">Transmembrane helix</keyword>
<name>A0A3B1B5S3_9ZZZZ</name>
<feature type="transmembrane region" description="Helical" evidence="7">
    <location>
        <begin position="140"/>
        <end position="164"/>
    </location>
</feature>
<evidence type="ECO:0000313" key="8">
    <source>
        <dbReference type="EMBL" id="VAX06718.1"/>
    </source>
</evidence>
<dbReference type="AlphaFoldDB" id="A0A3B1B5S3"/>
<feature type="transmembrane region" description="Helical" evidence="7">
    <location>
        <begin position="97"/>
        <end position="120"/>
    </location>
</feature>
<dbReference type="InterPro" id="IPR005614">
    <property type="entry name" value="NrfD-like"/>
</dbReference>
<protein>
    <submittedName>
        <fullName evidence="8">Sulfite reduction-associated complex DsrMKJOP protein DsrP (= HmeB)</fullName>
    </submittedName>
</protein>
<gene>
    <name evidence="8" type="ORF">MNBD_GAMMA26-470</name>
</gene>
<evidence type="ECO:0000256" key="4">
    <source>
        <dbReference type="ARBA" id="ARBA00022692"/>
    </source>
</evidence>
<dbReference type="Gene3D" id="1.20.1630.10">
    <property type="entry name" value="Formate dehydrogenase/DMSO reductase domain"/>
    <property type="match status" value="1"/>
</dbReference>
<organism evidence="8">
    <name type="scientific">hydrothermal vent metagenome</name>
    <dbReference type="NCBI Taxonomy" id="652676"/>
    <lineage>
        <taxon>unclassified sequences</taxon>
        <taxon>metagenomes</taxon>
        <taxon>ecological metagenomes</taxon>
    </lineage>
</organism>
<keyword evidence="4 7" id="KW-0812">Transmembrane</keyword>
<sequence>MQPAFGKFLVDFFSYTLVGGRKFWIWVLCLCAFLPFWAYGFYQQWSHGMIVTGLTDQISWGLYLANFVFLVGVAAAAVTVVFPAYVYKQPDLLKVAVLSEMLAISAVIMCLLFVVAHMGRPDRVWHMIPGIGIYNWPNSMLTWDVAVLNIYLILNLVAGFYYLYTKWAGGELNKKFYMPLIYVAIVWALSIHTVTAFLINTMPARPMWFHSVMPIRFITTAFAAGPAMIIVAFLVVRNNTKLYIPDRVFDILSQIVTWCLGLALFLALSEIVTELYASTEHSLGLQYLMFGKHGLSNLVPFFWVSISVMIISFILLLIPSVRTNYKVLPYICVALFAGIWVEKGMGLLLPGFTPTPIGELTEYYPTAIEFYICLGNWAIGILVFTFLLKGAVGVVLGELKYQQPGQPAVENAPKAEAEATA</sequence>
<keyword evidence="6 7" id="KW-0472">Membrane</keyword>
<feature type="transmembrane region" description="Helical" evidence="7">
    <location>
        <begin position="327"/>
        <end position="348"/>
    </location>
</feature>
<feature type="transmembrane region" description="Helical" evidence="7">
    <location>
        <begin position="215"/>
        <end position="236"/>
    </location>
</feature>
<dbReference type="GO" id="GO:0005886">
    <property type="term" value="C:plasma membrane"/>
    <property type="evidence" value="ECO:0007669"/>
    <property type="project" value="UniProtKB-SubCell"/>
</dbReference>
<dbReference type="PANTHER" id="PTHR43044:SF2">
    <property type="entry name" value="POLYSULPHIDE REDUCTASE NRFD"/>
    <property type="match status" value="1"/>
</dbReference>
<accession>A0A3B1B5S3</accession>
<dbReference type="PANTHER" id="PTHR43044">
    <property type="match status" value="1"/>
</dbReference>
<dbReference type="InterPro" id="IPR054823">
    <property type="entry name" value="DsrP-like"/>
</dbReference>